<keyword evidence="3" id="KW-1185">Reference proteome</keyword>
<dbReference type="EMBL" id="CAXAMM010042507">
    <property type="protein sequence ID" value="CAK9105286.1"/>
    <property type="molecule type" value="Genomic_DNA"/>
</dbReference>
<dbReference type="Proteomes" id="UP001642464">
    <property type="component" value="Unassembled WGS sequence"/>
</dbReference>
<feature type="region of interest" description="Disordered" evidence="1">
    <location>
        <begin position="55"/>
        <end position="91"/>
    </location>
</feature>
<sequence length="180" mass="19682">MCAKLRDASCLSPIAAKLNRQEYTMLLDSLKLLELPPFEKGDGAKETDMVVLEKAESLPTGLEKQSKKGNPPAPALEKAGKNKRLKQQSSDVSMDALGYPVMFASSPEDLGKGPSLGKLPVSKQRPGHRLFAEAEDLQNALGCAQYHGVISKIKAALEKDWLTKDEARQLREDLCHKHGC</sequence>
<proteinExistence type="predicted"/>
<evidence type="ECO:0000313" key="2">
    <source>
        <dbReference type="EMBL" id="CAK9105286.1"/>
    </source>
</evidence>
<name>A0ABP0RXC5_9DINO</name>
<protein>
    <submittedName>
        <fullName evidence="2">Uncharacterized protein</fullName>
    </submittedName>
</protein>
<reference evidence="2 3" key="1">
    <citation type="submission" date="2024-02" db="EMBL/GenBank/DDBJ databases">
        <authorList>
            <person name="Chen Y."/>
            <person name="Shah S."/>
            <person name="Dougan E. K."/>
            <person name="Thang M."/>
            <person name="Chan C."/>
        </authorList>
    </citation>
    <scope>NUCLEOTIDE SEQUENCE [LARGE SCALE GENOMIC DNA]</scope>
</reference>
<evidence type="ECO:0000313" key="3">
    <source>
        <dbReference type="Proteomes" id="UP001642464"/>
    </source>
</evidence>
<gene>
    <name evidence="2" type="ORF">SCF082_LOCUS49081</name>
</gene>
<accession>A0ABP0RXC5</accession>
<organism evidence="2 3">
    <name type="scientific">Durusdinium trenchii</name>
    <dbReference type="NCBI Taxonomy" id="1381693"/>
    <lineage>
        <taxon>Eukaryota</taxon>
        <taxon>Sar</taxon>
        <taxon>Alveolata</taxon>
        <taxon>Dinophyceae</taxon>
        <taxon>Suessiales</taxon>
        <taxon>Symbiodiniaceae</taxon>
        <taxon>Durusdinium</taxon>
    </lineage>
</organism>
<evidence type="ECO:0000256" key="1">
    <source>
        <dbReference type="SAM" id="MobiDB-lite"/>
    </source>
</evidence>
<comment type="caution">
    <text evidence="2">The sequence shown here is derived from an EMBL/GenBank/DDBJ whole genome shotgun (WGS) entry which is preliminary data.</text>
</comment>